<comment type="function">
    <text evidence="1 4">The glycine cleavage system catalyzes the degradation of glycine. The P protein binds the alpha-amino group of glycine through its pyridoxal phosphate cofactor; CO(2) is released and the remaining methylamine moiety is then transferred to the lipoamide cofactor of the H protein.</text>
</comment>
<protein>
    <recommendedName>
        <fullName evidence="4">Probable glycine dehydrogenase (decarboxylating) subunit 1</fullName>
        <ecNumber evidence="4">1.4.4.2</ecNumber>
    </recommendedName>
    <alternativeName>
        <fullName evidence="4">Glycine cleavage system P-protein subunit 1</fullName>
    </alternativeName>
    <alternativeName>
        <fullName evidence="4">Glycine decarboxylase subunit 1</fullName>
    </alternativeName>
    <alternativeName>
        <fullName evidence="4">Glycine dehydrogenase (aminomethyl-transferring) subunit 1</fullName>
    </alternativeName>
</protein>
<dbReference type="InterPro" id="IPR015422">
    <property type="entry name" value="PyrdxlP-dep_Trfase_small"/>
</dbReference>
<dbReference type="PANTHER" id="PTHR42806">
    <property type="entry name" value="GLYCINE CLEAVAGE SYSTEM P-PROTEIN"/>
    <property type="match status" value="1"/>
</dbReference>
<dbReference type="Gene3D" id="3.90.1150.10">
    <property type="entry name" value="Aspartate Aminotransferase, domain 1"/>
    <property type="match status" value="1"/>
</dbReference>
<comment type="subunit">
    <text evidence="4">The glycine cleavage system is composed of four proteins: P, T, L and H. In this organism, the P 'protein' is a heterodimer of two subunits.</text>
</comment>
<dbReference type="STRING" id="84035.SAMN05660742_105201"/>
<sequence>MAWSYLPHTDEDRRTMLAAIGVEKVEEIFCDIPDKLLFKRPLDLPPAMSEPELVSAMQKLAGKNANLQEYTCFLGAGAYDHYIPSVVDHVIGRSEFYTAYTQYQPEISQGYLQALWEYQSMICQLTGMEVSNASMYDGGTALAEAAMMACSVMRRSEVLVASTVHPNYRDVLHTYGRDRDYTITELGYADGTVNLAESTQLMSKNVAAIILQSPNFFGCVEDVKKFAELAHAQGALLIVAVDPISLGLLEAPGVLGADIVVGEGQPMGLAPAFGGPYLGFFAVNEKLMRKMPGRIVGQTVDHEGNRGFVLTLQAREQHIRREKATSNICSNEALCALTAAVYLSAVGKVGLQKVAGLSLQKAHYTCRELTKLSGFSSVFGASYFKEFVIRCPKPVAKINAELLQEKIIGGLDLECYYPELKNCMLLCVTENRTQGDIDKLVEKLGAMV</sequence>
<feature type="domain" description="Glycine cleavage system P-protein N-terminal" evidence="5">
    <location>
        <begin position="4"/>
        <end position="443"/>
    </location>
</feature>
<dbReference type="AlphaFoldDB" id="A0A1H6XLX5"/>
<dbReference type="Gene3D" id="3.40.640.10">
    <property type="entry name" value="Type I PLP-dependent aspartate aminotransferase-like (Major domain)"/>
    <property type="match status" value="1"/>
</dbReference>
<dbReference type="PANTHER" id="PTHR42806:SF1">
    <property type="entry name" value="GLYCINE DEHYDROGENASE (DECARBOXYLATING)"/>
    <property type="match status" value="1"/>
</dbReference>
<organism evidence="6 7">
    <name type="scientific">Propionispira arboris</name>
    <dbReference type="NCBI Taxonomy" id="84035"/>
    <lineage>
        <taxon>Bacteria</taxon>
        <taxon>Bacillati</taxon>
        <taxon>Bacillota</taxon>
        <taxon>Negativicutes</taxon>
        <taxon>Selenomonadales</taxon>
        <taxon>Selenomonadaceae</taxon>
        <taxon>Propionispira</taxon>
    </lineage>
</organism>
<evidence type="ECO:0000313" key="7">
    <source>
        <dbReference type="Proteomes" id="UP000199662"/>
    </source>
</evidence>
<dbReference type="InterPro" id="IPR015421">
    <property type="entry name" value="PyrdxlP-dep_Trfase_major"/>
</dbReference>
<evidence type="ECO:0000256" key="2">
    <source>
        <dbReference type="ARBA" id="ARBA00023002"/>
    </source>
</evidence>
<accession>A0A1H6XLX5</accession>
<dbReference type="NCBIfam" id="NF001696">
    <property type="entry name" value="PRK00451.1"/>
    <property type="match status" value="1"/>
</dbReference>
<evidence type="ECO:0000256" key="1">
    <source>
        <dbReference type="ARBA" id="ARBA00003788"/>
    </source>
</evidence>
<dbReference type="Pfam" id="PF02347">
    <property type="entry name" value="GDC-P"/>
    <property type="match status" value="1"/>
</dbReference>
<proteinExistence type="inferred from homology"/>
<keyword evidence="7" id="KW-1185">Reference proteome</keyword>
<dbReference type="InterPro" id="IPR023010">
    <property type="entry name" value="GcvPA"/>
</dbReference>
<dbReference type="InterPro" id="IPR049315">
    <property type="entry name" value="GDC-P_N"/>
</dbReference>
<evidence type="ECO:0000256" key="4">
    <source>
        <dbReference type="HAMAP-Rule" id="MF_00712"/>
    </source>
</evidence>
<dbReference type="SUPFAM" id="SSF53383">
    <property type="entry name" value="PLP-dependent transferases"/>
    <property type="match status" value="1"/>
</dbReference>
<evidence type="ECO:0000313" key="6">
    <source>
        <dbReference type="EMBL" id="SEJ30089.1"/>
    </source>
</evidence>
<dbReference type="InterPro" id="IPR015424">
    <property type="entry name" value="PyrdxlP-dep_Trfase"/>
</dbReference>
<name>A0A1H6XLX5_9FIRM</name>
<dbReference type="GO" id="GO:0009116">
    <property type="term" value="P:nucleoside metabolic process"/>
    <property type="evidence" value="ECO:0007669"/>
    <property type="project" value="InterPro"/>
</dbReference>
<dbReference type="RefSeq" id="WP_091830438.1">
    <property type="nucleotide sequence ID" value="NZ_FNZK01000005.1"/>
</dbReference>
<evidence type="ECO:0000256" key="3">
    <source>
        <dbReference type="ARBA" id="ARBA00049026"/>
    </source>
</evidence>
<dbReference type="Proteomes" id="UP000199662">
    <property type="component" value="Unassembled WGS sequence"/>
</dbReference>
<comment type="similarity">
    <text evidence="4">Belongs to the GcvP family. N-terminal subunit subfamily.</text>
</comment>
<dbReference type="HAMAP" id="MF_00712">
    <property type="entry name" value="GcvPA"/>
    <property type="match status" value="1"/>
</dbReference>
<comment type="catalytic activity">
    <reaction evidence="3 4">
        <text>N(6)-[(R)-lipoyl]-L-lysyl-[glycine-cleavage complex H protein] + glycine + H(+) = N(6)-[(R)-S(8)-aminomethyldihydrolipoyl]-L-lysyl-[glycine-cleavage complex H protein] + CO2</text>
        <dbReference type="Rhea" id="RHEA:24304"/>
        <dbReference type="Rhea" id="RHEA-COMP:10494"/>
        <dbReference type="Rhea" id="RHEA-COMP:10495"/>
        <dbReference type="ChEBI" id="CHEBI:15378"/>
        <dbReference type="ChEBI" id="CHEBI:16526"/>
        <dbReference type="ChEBI" id="CHEBI:57305"/>
        <dbReference type="ChEBI" id="CHEBI:83099"/>
        <dbReference type="ChEBI" id="CHEBI:83143"/>
        <dbReference type="EC" id="1.4.4.2"/>
    </reaction>
</comment>
<dbReference type="EC" id="1.4.4.2" evidence="4"/>
<dbReference type="EMBL" id="FNZK01000005">
    <property type="protein sequence ID" value="SEJ30089.1"/>
    <property type="molecule type" value="Genomic_DNA"/>
</dbReference>
<dbReference type="GO" id="GO:0004375">
    <property type="term" value="F:glycine dehydrogenase (decarboxylating) activity"/>
    <property type="evidence" value="ECO:0007669"/>
    <property type="project" value="UniProtKB-EC"/>
</dbReference>
<dbReference type="CDD" id="cd00613">
    <property type="entry name" value="GDC-P"/>
    <property type="match status" value="1"/>
</dbReference>
<dbReference type="GO" id="GO:0019464">
    <property type="term" value="P:glycine decarboxylation via glycine cleavage system"/>
    <property type="evidence" value="ECO:0007669"/>
    <property type="project" value="UniProtKB-UniRule"/>
</dbReference>
<dbReference type="PIRSF" id="PIRSF006815">
    <property type="entry name" value="GcvPA"/>
    <property type="match status" value="1"/>
</dbReference>
<dbReference type="InterPro" id="IPR020581">
    <property type="entry name" value="GDC_P"/>
</dbReference>
<evidence type="ECO:0000259" key="5">
    <source>
        <dbReference type="Pfam" id="PF02347"/>
    </source>
</evidence>
<reference evidence="6 7" key="1">
    <citation type="submission" date="2016-10" db="EMBL/GenBank/DDBJ databases">
        <authorList>
            <person name="de Groot N.N."/>
        </authorList>
    </citation>
    <scope>NUCLEOTIDE SEQUENCE [LARGE SCALE GENOMIC DNA]</scope>
    <source>
        <strain evidence="6 7">DSM 2179</strain>
    </source>
</reference>
<keyword evidence="2 4" id="KW-0560">Oxidoreductase</keyword>
<gene>
    <name evidence="4" type="primary">gcvPA</name>
    <name evidence="6" type="ORF">SAMN05660742_105201</name>
</gene>